<dbReference type="Pfam" id="PF01029">
    <property type="entry name" value="NusB"/>
    <property type="match status" value="1"/>
</dbReference>
<feature type="domain" description="SAM-dependent MTase RsmB/NOP-type" evidence="14">
    <location>
        <begin position="183"/>
        <end position="452"/>
    </location>
</feature>
<dbReference type="InterPro" id="IPR006027">
    <property type="entry name" value="NusB_RsmB_TIM44"/>
</dbReference>
<dbReference type="SUPFAM" id="SSF48013">
    <property type="entry name" value="NusB-like"/>
    <property type="match status" value="1"/>
</dbReference>
<dbReference type="EMBL" id="CP044496">
    <property type="protein sequence ID" value="QFG51106.1"/>
    <property type="molecule type" value="Genomic_DNA"/>
</dbReference>
<dbReference type="EC" id="2.1.1.176" evidence="3"/>
<comment type="function">
    <text evidence="1">Specifically methylates the cytosine at position 967 (m5C967) of 16S rRNA.</text>
</comment>
<dbReference type="FunFam" id="3.40.50.150:FF:000022">
    <property type="entry name" value="Ribosomal RNA small subunit methyltransferase B"/>
    <property type="match status" value="1"/>
</dbReference>
<dbReference type="InterPro" id="IPR029063">
    <property type="entry name" value="SAM-dependent_MTases_sf"/>
</dbReference>
<comment type="similarity">
    <text evidence="13">Belongs to the class I-like SAM-binding methyltransferase superfamily. RsmB/NOP family.</text>
</comment>
<evidence type="ECO:0000259" key="14">
    <source>
        <dbReference type="PROSITE" id="PS51686"/>
    </source>
</evidence>
<comment type="subcellular location">
    <subcellularLocation>
        <location evidence="2">Cytoplasm</location>
    </subcellularLocation>
</comment>
<dbReference type="GO" id="GO:0006355">
    <property type="term" value="P:regulation of DNA-templated transcription"/>
    <property type="evidence" value="ECO:0007669"/>
    <property type="project" value="InterPro"/>
</dbReference>
<evidence type="ECO:0000256" key="5">
    <source>
        <dbReference type="ARBA" id="ARBA00022552"/>
    </source>
</evidence>
<dbReference type="NCBIfam" id="NF011494">
    <property type="entry name" value="PRK14902.1"/>
    <property type="match status" value="1"/>
</dbReference>
<dbReference type="Gene3D" id="1.10.940.10">
    <property type="entry name" value="NusB-like"/>
    <property type="match status" value="1"/>
</dbReference>
<feature type="active site" description="Nucleophile" evidence="13">
    <location>
        <position position="394"/>
    </location>
</feature>
<evidence type="ECO:0000256" key="11">
    <source>
        <dbReference type="ARBA" id="ARBA00031088"/>
    </source>
</evidence>
<keyword evidence="8 13" id="KW-0949">S-adenosyl-L-methionine</keyword>
<keyword evidence="7 13" id="KW-0808">Transferase</keyword>
<comment type="catalytic activity">
    <reaction evidence="12">
        <text>cytidine(967) in 16S rRNA + S-adenosyl-L-methionine = 5-methylcytidine(967) in 16S rRNA + S-adenosyl-L-homocysteine + H(+)</text>
        <dbReference type="Rhea" id="RHEA:42748"/>
        <dbReference type="Rhea" id="RHEA-COMP:10219"/>
        <dbReference type="Rhea" id="RHEA-COMP:10220"/>
        <dbReference type="ChEBI" id="CHEBI:15378"/>
        <dbReference type="ChEBI" id="CHEBI:57856"/>
        <dbReference type="ChEBI" id="CHEBI:59789"/>
        <dbReference type="ChEBI" id="CHEBI:74483"/>
        <dbReference type="ChEBI" id="CHEBI:82748"/>
        <dbReference type="EC" id="2.1.1.176"/>
    </reaction>
</comment>
<keyword evidence="6 13" id="KW-0489">Methyltransferase</keyword>
<dbReference type="NCBIfam" id="TIGR00563">
    <property type="entry name" value="rsmB"/>
    <property type="match status" value="1"/>
</dbReference>
<evidence type="ECO:0000256" key="13">
    <source>
        <dbReference type="PROSITE-ProRule" id="PRU01023"/>
    </source>
</evidence>
<evidence type="ECO:0000256" key="2">
    <source>
        <dbReference type="ARBA" id="ARBA00004496"/>
    </source>
</evidence>
<name>A0A5P5ZHY5_9LACO</name>
<evidence type="ECO:0000256" key="7">
    <source>
        <dbReference type="ARBA" id="ARBA00022679"/>
    </source>
</evidence>
<dbReference type="AlphaFoldDB" id="A0A5P5ZHY5"/>
<dbReference type="PROSITE" id="PS51686">
    <property type="entry name" value="SAM_MT_RSMB_NOP"/>
    <property type="match status" value="1"/>
</dbReference>
<feature type="binding site" evidence="13">
    <location>
        <position position="294"/>
    </location>
    <ligand>
        <name>S-adenosyl-L-methionine</name>
        <dbReference type="ChEBI" id="CHEBI:59789"/>
    </ligand>
</feature>
<evidence type="ECO:0000256" key="6">
    <source>
        <dbReference type="ARBA" id="ARBA00022603"/>
    </source>
</evidence>
<evidence type="ECO:0000256" key="4">
    <source>
        <dbReference type="ARBA" id="ARBA00022490"/>
    </source>
</evidence>
<dbReference type="GeneID" id="78212041"/>
<evidence type="ECO:0000256" key="10">
    <source>
        <dbReference type="ARBA" id="ARBA00030399"/>
    </source>
</evidence>
<evidence type="ECO:0000256" key="12">
    <source>
        <dbReference type="ARBA" id="ARBA00047283"/>
    </source>
</evidence>
<sequence length="453" mass="50817">MVKVVNLSQKRKLSMTKSARAIALETLIRVFRDGSYSNISLNNNLRGSRLSQTDRNFATRLVYGTIQYKIYLEYQLKGLVKTKLKEPYLKPLLLMSAYQIIFLDKVPNRATLNEANKLAKQFGGRHSSGFRIANGVLHALIRRGTILPDKIDSVKYLSVKASVPEWLVNYIITNWGEKRAASILSSINTPAKNSVRLSTLSDQKQTIAELKKLNFAPQDSKLASNELILSHGGVSTTPPFKEGKLTIQDEAASLVVEAFDFSGDEKVLDACSAPGGKTTQIAEYLPHGQVTALDIHEKKLRLVRQNANRMHVANRVVTKAMDARKVDQYFSGQQFAKILVDAPCSGLGLLRRKPEIRYTKSMKDLLNLQKIQLDILDHVSKILEENGELIYSTCTFAVEEDEKVVEIFLKNHPKFELRPFKLAKIESKTGMLKILPDSYGSDGFFIAKFVVRG</sequence>
<evidence type="ECO:0000256" key="9">
    <source>
        <dbReference type="ARBA" id="ARBA00022884"/>
    </source>
</evidence>
<dbReference type="Gene3D" id="3.40.50.150">
    <property type="entry name" value="Vaccinia Virus protein VP39"/>
    <property type="match status" value="1"/>
</dbReference>
<evidence type="ECO:0000256" key="8">
    <source>
        <dbReference type="ARBA" id="ARBA00022691"/>
    </source>
</evidence>
<feature type="binding site" evidence="13">
    <location>
        <position position="322"/>
    </location>
    <ligand>
        <name>S-adenosyl-L-methionine</name>
        <dbReference type="ChEBI" id="CHEBI:59789"/>
    </ligand>
</feature>
<evidence type="ECO:0000313" key="16">
    <source>
        <dbReference type="Proteomes" id="UP000325393"/>
    </source>
</evidence>
<dbReference type="PANTHER" id="PTHR22807">
    <property type="entry name" value="NOP2 YEAST -RELATED NOL1/NOP2/FMU SUN DOMAIN-CONTAINING"/>
    <property type="match status" value="1"/>
</dbReference>
<keyword evidence="5" id="KW-0698">rRNA processing</keyword>
<evidence type="ECO:0000256" key="3">
    <source>
        <dbReference type="ARBA" id="ARBA00012140"/>
    </source>
</evidence>
<dbReference type="RefSeq" id="WP_056969743.1">
    <property type="nucleotide sequence ID" value="NZ_CP044496.1"/>
</dbReference>
<gene>
    <name evidence="15" type="primary">rsmB</name>
    <name evidence="15" type="ORF">LA749_03470</name>
</gene>
<organism evidence="15 16">
    <name type="scientific">Lactobacillus acetotolerans</name>
    <dbReference type="NCBI Taxonomy" id="1600"/>
    <lineage>
        <taxon>Bacteria</taxon>
        <taxon>Bacillati</taxon>
        <taxon>Bacillota</taxon>
        <taxon>Bacilli</taxon>
        <taxon>Lactobacillales</taxon>
        <taxon>Lactobacillaceae</taxon>
        <taxon>Lactobacillus</taxon>
    </lineage>
</organism>
<keyword evidence="9 13" id="KW-0694">RNA-binding</keyword>
<dbReference type="PRINTS" id="PR02008">
    <property type="entry name" value="RCMTFAMILY"/>
</dbReference>
<dbReference type="Proteomes" id="UP000325393">
    <property type="component" value="Chromosome"/>
</dbReference>
<accession>A0A5P5ZHY5</accession>
<dbReference type="GO" id="GO:0008649">
    <property type="term" value="F:rRNA methyltransferase activity"/>
    <property type="evidence" value="ECO:0007669"/>
    <property type="project" value="InterPro"/>
</dbReference>
<protein>
    <recommendedName>
        <fullName evidence="3">16S rRNA (cytosine(967)-C(5))-methyltransferase</fullName>
        <ecNumber evidence="3">2.1.1.176</ecNumber>
    </recommendedName>
    <alternativeName>
        <fullName evidence="10">16S rRNA m5C967 methyltransferase</fullName>
    </alternativeName>
    <alternativeName>
        <fullName evidence="11">rRNA (cytosine-C(5)-)-methyltransferase RsmB</fullName>
    </alternativeName>
</protein>
<dbReference type="PANTHER" id="PTHR22807:SF53">
    <property type="entry name" value="RIBOSOMAL RNA SMALL SUBUNIT METHYLTRANSFERASE B-RELATED"/>
    <property type="match status" value="1"/>
</dbReference>
<dbReference type="InterPro" id="IPR023267">
    <property type="entry name" value="RCMT"/>
</dbReference>
<dbReference type="InterPro" id="IPR004573">
    <property type="entry name" value="rRNA_ssu_MeTfrase_B"/>
</dbReference>
<dbReference type="GO" id="GO:0003723">
    <property type="term" value="F:RNA binding"/>
    <property type="evidence" value="ECO:0007669"/>
    <property type="project" value="UniProtKB-UniRule"/>
</dbReference>
<reference evidence="15 16" key="1">
    <citation type="submission" date="2019-09" db="EMBL/GenBank/DDBJ databases">
        <title>Genome sequencing of Lactobacillus acetotolerans.</title>
        <authorList>
            <person name="Kim K."/>
        </authorList>
    </citation>
    <scope>NUCLEOTIDE SEQUENCE [LARGE SCALE GENOMIC DNA]</scope>
    <source>
        <strain evidence="15 16">LA749</strain>
    </source>
</reference>
<evidence type="ECO:0000256" key="1">
    <source>
        <dbReference type="ARBA" id="ARBA00002724"/>
    </source>
</evidence>
<proteinExistence type="inferred from homology"/>
<feature type="binding site" evidence="13">
    <location>
        <begin position="271"/>
        <end position="277"/>
    </location>
    <ligand>
        <name>S-adenosyl-L-methionine</name>
        <dbReference type="ChEBI" id="CHEBI:59789"/>
    </ligand>
</feature>
<dbReference type="InterPro" id="IPR001678">
    <property type="entry name" value="MeTrfase_RsmB-F_NOP2_dom"/>
</dbReference>
<dbReference type="InterPro" id="IPR035926">
    <property type="entry name" value="NusB-like_sf"/>
</dbReference>
<dbReference type="Gene3D" id="3.30.70.1170">
    <property type="entry name" value="Sun protein, domain 3"/>
    <property type="match status" value="1"/>
</dbReference>
<dbReference type="GO" id="GO:0005737">
    <property type="term" value="C:cytoplasm"/>
    <property type="evidence" value="ECO:0007669"/>
    <property type="project" value="UniProtKB-SubCell"/>
</dbReference>
<evidence type="ECO:0000313" key="15">
    <source>
        <dbReference type="EMBL" id="QFG51106.1"/>
    </source>
</evidence>
<dbReference type="SUPFAM" id="SSF53335">
    <property type="entry name" value="S-adenosyl-L-methionine-dependent methyltransferases"/>
    <property type="match status" value="1"/>
</dbReference>
<dbReference type="Pfam" id="PF01189">
    <property type="entry name" value="Methyltr_RsmB-F"/>
    <property type="match status" value="1"/>
</dbReference>
<feature type="binding site" evidence="13">
    <location>
        <position position="341"/>
    </location>
    <ligand>
        <name>S-adenosyl-L-methionine</name>
        <dbReference type="ChEBI" id="CHEBI:59789"/>
    </ligand>
</feature>
<keyword evidence="4" id="KW-0963">Cytoplasm</keyword>
<dbReference type="CDD" id="cd02440">
    <property type="entry name" value="AdoMet_MTases"/>
    <property type="match status" value="1"/>
</dbReference>
<dbReference type="InterPro" id="IPR049560">
    <property type="entry name" value="MeTrfase_RsmB-F_NOP2_cat"/>
</dbReference>